<keyword evidence="4 5" id="KW-0472">Membrane</keyword>
<dbReference type="Proteomes" id="UP000504611">
    <property type="component" value="Unplaced"/>
</dbReference>
<reference evidence="7 8" key="1">
    <citation type="submission" date="2025-04" db="UniProtKB">
        <authorList>
            <consortium name="RefSeq"/>
        </authorList>
    </citation>
    <scope>IDENTIFICATION</scope>
    <source>
        <tissue evidence="7 8">Muscle</tissue>
    </source>
</reference>
<feature type="transmembrane region" description="Helical" evidence="5">
    <location>
        <begin position="68"/>
        <end position="90"/>
    </location>
</feature>
<dbReference type="RefSeq" id="XP_010790241.1">
    <property type="nucleotide sequence ID" value="XM_010791939.1"/>
</dbReference>
<dbReference type="InterPro" id="IPR032536">
    <property type="entry name" value="TMEM100"/>
</dbReference>
<dbReference type="Pfam" id="PF16311">
    <property type="entry name" value="TMEM100"/>
    <property type="match status" value="1"/>
</dbReference>
<comment type="subcellular location">
    <subcellularLocation>
        <location evidence="1">Membrane</location>
        <topology evidence="1">Multi-pass membrane protein</topology>
    </subcellularLocation>
</comment>
<keyword evidence="2 5" id="KW-0812">Transmembrane</keyword>
<dbReference type="OrthoDB" id="9893370at2759"/>
<dbReference type="AlphaFoldDB" id="A0A6I9PRA8"/>
<dbReference type="KEGG" id="ncc:104963361"/>
<evidence type="ECO:0000256" key="4">
    <source>
        <dbReference type="ARBA" id="ARBA00023136"/>
    </source>
</evidence>
<dbReference type="GO" id="GO:0005886">
    <property type="term" value="C:plasma membrane"/>
    <property type="evidence" value="ECO:0007669"/>
    <property type="project" value="TreeGrafter"/>
</dbReference>
<evidence type="ECO:0000256" key="3">
    <source>
        <dbReference type="ARBA" id="ARBA00022989"/>
    </source>
</evidence>
<dbReference type="GO" id="GO:0071773">
    <property type="term" value="P:cellular response to BMP stimulus"/>
    <property type="evidence" value="ECO:0007669"/>
    <property type="project" value="TreeGrafter"/>
</dbReference>
<dbReference type="PANTHER" id="PTHR16100:SF5">
    <property type="entry name" value="TRANSMEMBRANE PROTEIN 100"/>
    <property type="match status" value="1"/>
</dbReference>
<evidence type="ECO:0000313" key="6">
    <source>
        <dbReference type="Proteomes" id="UP000504611"/>
    </source>
</evidence>
<evidence type="ECO:0000256" key="2">
    <source>
        <dbReference type="ARBA" id="ARBA00022692"/>
    </source>
</evidence>
<gene>
    <name evidence="7 8" type="primary">LOC104963361</name>
</gene>
<proteinExistence type="predicted"/>
<name>A0A6I9PRA8_9TELE</name>
<keyword evidence="6" id="KW-1185">Reference proteome</keyword>
<dbReference type="GeneID" id="104963361"/>
<evidence type="ECO:0000256" key="1">
    <source>
        <dbReference type="ARBA" id="ARBA00004141"/>
    </source>
</evidence>
<feature type="transmembrane region" description="Helical" evidence="5">
    <location>
        <begin position="96"/>
        <end position="120"/>
    </location>
</feature>
<dbReference type="RefSeq" id="XP_010790240.1">
    <property type="nucleotide sequence ID" value="XM_010791938.1"/>
</dbReference>
<evidence type="ECO:0000313" key="7">
    <source>
        <dbReference type="RefSeq" id="XP_010790240.1"/>
    </source>
</evidence>
<accession>A0A6I9PRA8</accession>
<dbReference type="PANTHER" id="PTHR16100">
    <property type="entry name" value="PHOSPHOINOSITIDE-INTERACTING PROTEIN FAMILY MEMBER"/>
    <property type="match status" value="1"/>
</dbReference>
<protein>
    <submittedName>
        <fullName evidence="7 8">Transmembrane protein 100-like</fullName>
    </submittedName>
</protein>
<evidence type="ECO:0000313" key="8">
    <source>
        <dbReference type="RefSeq" id="XP_010790241.1"/>
    </source>
</evidence>
<evidence type="ECO:0000256" key="5">
    <source>
        <dbReference type="SAM" id="Phobius"/>
    </source>
</evidence>
<organism evidence="6 7">
    <name type="scientific">Notothenia coriiceps</name>
    <name type="common">black rockcod</name>
    <dbReference type="NCBI Taxonomy" id="8208"/>
    <lineage>
        <taxon>Eukaryota</taxon>
        <taxon>Metazoa</taxon>
        <taxon>Chordata</taxon>
        <taxon>Craniata</taxon>
        <taxon>Vertebrata</taxon>
        <taxon>Euteleostomi</taxon>
        <taxon>Actinopterygii</taxon>
        <taxon>Neopterygii</taxon>
        <taxon>Teleostei</taxon>
        <taxon>Neoteleostei</taxon>
        <taxon>Acanthomorphata</taxon>
        <taxon>Eupercaria</taxon>
        <taxon>Perciformes</taxon>
        <taxon>Notothenioidei</taxon>
        <taxon>Nototheniidae</taxon>
        <taxon>Notothenia</taxon>
    </lineage>
</organism>
<keyword evidence="3 5" id="KW-1133">Transmembrane helix</keyword>
<sequence>MAHLFLASKISMLDAKIPPQSAMKTQTPAENLNQNKSRVVLLSRVPHVNELQLTAATGGAEMSCNRCIVPFGVVVLIAGIVVTVVAYTFNSHGSNISLLGLVMLSTGLFLLGSSALCWRLRGSKKTDKRRESQTALLASQGYCVA</sequence>